<dbReference type="EMBL" id="BMIK01000003">
    <property type="protein sequence ID" value="GGC24822.1"/>
    <property type="molecule type" value="Genomic_DNA"/>
</dbReference>
<dbReference type="InterPro" id="IPR036291">
    <property type="entry name" value="NAD(P)-bd_dom_sf"/>
</dbReference>
<sequence length="259" mass="27825">MDIVLLGSGNVATHFGKALSHAGHRIVQVYSRDLAHAAVLADALNTSAIDDLATVDPAADVYLIAVKDDAIGQVAAQLPASLKGAVVHTAGSVEMNILALQARTYGVIYPVQTFSVAKPVYFSEVPLALEASDEITYTRLAELAASLSIRVFPCDSRQRLALHMAAVFACNFTNHLYAIGAAILREHALDFDLIRPLILETAEKVMEHQPEDVQTGPAVRHDTGTIQKHLAALNGRPDLAALYQLISDHINHPQVISSK</sequence>
<evidence type="ECO:0000259" key="2">
    <source>
        <dbReference type="Pfam" id="PF10728"/>
    </source>
</evidence>
<dbReference type="Gene3D" id="3.40.50.720">
    <property type="entry name" value="NAD(P)-binding Rossmann-like Domain"/>
    <property type="match status" value="1"/>
</dbReference>
<dbReference type="Pfam" id="PF03807">
    <property type="entry name" value="F420_oxidored"/>
    <property type="match status" value="1"/>
</dbReference>
<dbReference type="InterPro" id="IPR008927">
    <property type="entry name" value="6-PGluconate_DH-like_C_sf"/>
</dbReference>
<accession>A0ABQ1LIH6</accession>
<evidence type="ECO:0000313" key="4">
    <source>
        <dbReference type="Proteomes" id="UP000597338"/>
    </source>
</evidence>
<evidence type="ECO:0008006" key="5">
    <source>
        <dbReference type="Google" id="ProtNLM"/>
    </source>
</evidence>
<feature type="domain" description="DUF2520" evidence="2">
    <location>
        <begin position="126"/>
        <end position="249"/>
    </location>
</feature>
<dbReference type="InterPro" id="IPR028939">
    <property type="entry name" value="P5C_Rdtase_cat_N"/>
</dbReference>
<keyword evidence="4" id="KW-1185">Reference proteome</keyword>
<dbReference type="PANTHER" id="PTHR40459">
    <property type="entry name" value="CONSERVED HYPOTHETICAL ALANINE AND LEUCINE RICH PROTEIN"/>
    <property type="match status" value="1"/>
</dbReference>
<dbReference type="SUPFAM" id="SSF48179">
    <property type="entry name" value="6-phosphogluconate dehydrogenase C-terminal domain-like"/>
    <property type="match status" value="1"/>
</dbReference>
<evidence type="ECO:0000313" key="3">
    <source>
        <dbReference type="EMBL" id="GGC24822.1"/>
    </source>
</evidence>
<comment type="caution">
    <text evidence="3">The sequence shown here is derived from an EMBL/GenBank/DDBJ whole genome shotgun (WGS) entry which is preliminary data.</text>
</comment>
<feature type="domain" description="Pyrroline-5-carboxylate reductase catalytic N-terminal" evidence="1">
    <location>
        <begin position="3"/>
        <end position="87"/>
    </location>
</feature>
<name>A0ABQ1LIH6_9SPHI</name>
<protein>
    <recommendedName>
        <fullName evidence="5">DUF2520 domain-containing protein</fullName>
    </recommendedName>
</protein>
<dbReference type="InterPro" id="IPR037108">
    <property type="entry name" value="TM1727-like_C_sf"/>
</dbReference>
<dbReference type="Proteomes" id="UP000597338">
    <property type="component" value="Unassembled WGS sequence"/>
</dbReference>
<dbReference type="InterPro" id="IPR018931">
    <property type="entry name" value="DUF2520"/>
</dbReference>
<dbReference type="SUPFAM" id="SSF51735">
    <property type="entry name" value="NAD(P)-binding Rossmann-fold domains"/>
    <property type="match status" value="1"/>
</dbReference>
<dbReference type="PANTHER" id="PTHR40459:SF1">
    <property type="entry name" value="CONSERVED HYPOTHETICAL ALANINE AND LEUCINE RICH PROTEIN"/>
    <property type="match status" value="1"/>
</dbReference>
<gene>
    <name evidence="3" type="ORF">GCM10011386_15990</name>
</gene>
<dbReference type="Pfam" id="PF10728">
    <property type="entry name" value="DUF2520"/>
    <property type="match status" value="1"/>
</dbReference>
<proteinExistence type="predicted"/>
<dbReference type="RefSeq" id="WP_188749301.1">
    <property type="nucleotide sequence ID" value="NZ_BMIK01000003.1"/>
</dbReference>
<organism evidence="3 4">
    <name type="scientific">Parapedobacter defluvii</name>
    <dbReference type="NCBI Taxonomy" id="2045106"/>
    <lineage>
        <taxon>Bacteria</taxon>
        <taxon>Pseudomonadati</taxon>
        <taxon>Bacteroidota</taxon>
        <taxon>Sphingobacteriia</taxon>
        <taxon>Sphingobacteriales</taxon>
        <taxon>Sphingobacteriaceae</taxon>
        <taxon>Parapedobacter</taxon>
    </lineage>
</organism>
<evidence type="ECO:0000259" key="1">
    <source>
        <dbReference type="Pfam" id="PF03807"/>
    </source>
</evidence>
<dbReference type="Gene3D" id="1.10.1040.20">
    <property type="entry name" value="ProC-like, C-terminal domain"/>
    <property type="match status" value="1"/>
</dbReference>
<reference evidence="4" key="1">
    <citation type="journal article" date="2019" name="Int. J. Syst. Evol. Microbiol.">
        <title>The Global Catalogue of Microorganisms (GCM) 10K type strain sequencing project: providing services to taxonomists for standard genome sequencing and annotation.</title>
        <authorList>
            <consortium name="The Broad Institute Genomics Platform"/>
            <consortium name="The Broad Institute Genome Sequencing Center for Infectious Disease"/>
            <person name="Wu L."/>
            <person name="Ma J."/>
        </authorList>
    </citation>
    <scope>NUCLEOTIDE SEQUENCE [LARGE SCALE GENOMIC DNA]</scope>
    <source>
        <strain evidence="4">CGMCC 1.15342</strain>
    </source>
</reference>